<feature type="active site" evidence="3">
    <location>
        <position position="171"/>
    </location>
</feature>
<dbReference type="InterPro" id="IPR015815">
    <property type="entry name" value="HIBADH-related"/>
</dbReference>
<feature type="domain" description="6-phosphogluconate dehydrogenase NADP-binding" evidence="4">
    <location>
        <begin position="2"/>
        <end position="161"/>
    </location>
</feature>
<evidence type="ECO:0000313" key="9">
    <source>
        <dbReference type="Proteomes" id="UP000485880"/>
    </source>
</evidence>
<keyword evidence="2" id="KW-0520">NAD</keyword>
<dbReference type="PIRSF" id="PIRSF000103">
    <property type="entry name" value="HIBADH"/>
    <property type="match status" value="1"/>
</dbReference>
<keyword evidence="1 6" id="KW-0560">Oxidoreductase</keyword>
<evidence type="ECO:0000313" key="8">
    <source>
        <dbReference type="Proteomes" id="UP000294360"/>
    </source>
</evidence>
<organism evidence="6 8">
    <name type="scientific">Methylocella tundrae</name>
    <dbReference type="NCBI Taxonomy" id="227605"/>
    <lineage>
        <taxon>Bacteria</taxon>
        <taxon>Pseudomonadati</taxon>
        <taxon>Pseudomonadota</taxon>
        <taxon>Alphaproteobacteria</taxon>
        <taxon>Hyphomicrobiales</taxon>
        <taxon>Beijerinckiaceae</taxon>
        <taxon>Methylocella</taxon>
    </lineage>
</organism>
<evidence type="ECO:0000313" key="6">
    <source>
        <dbReference type="EMBL" id="VFU09940.1"/>
    </source>
</evidence>
<reference evidence="7 9" key="2">
    <citation type="submission" date="2019-05" db="EMBL/GenBank/DDBJ databases">
        <authorList>
            <person name="Farhan Ul Haque M."/>
        </authorList>
    </citation>
    <scope>NUCLEOTIDE SEQUENCE [LARGE SCALE GENOMIC DNA]</scope>
    <source>
        <strain evidence="7">2</strain>
    </source>
</reference>
<dbReference type="Gene3D" id="1.10.1040.10">
    <property type="entry name" value="N-(1-d-carboxylethyl)-l-norvaline Dehydrogenase, domain 2"/>
    <property type="match status" value="1"/>
</dbReference>
<dbReference type="Pfam" id="PF03446">
    <property type="entry name" value="NAD_binding_2"/>
    <property type="match status" value="1"/>
</dbReference>
<dbReference type="GO" id="GO:0051287">
    <property type="term" value="F:NAD binding"/>
    <property type="evidence" value="ECO:0007669"/>
    <property type="project" value="InterPro"/>
</dbReference>
<evidence type="ECO:0000256" key="2">
    <source>
        <dbReference type="ARBA" id="ARBA00023027"/>
    </source>
</evidence>
<dbReference type="InterPro" id="IPR051265">
    <property type="entry name" value="HIBADH-related_NP60_sf"/>
</dbReference>
<dbReference type="SUPFAM" id="SSF51735">
    <property type="entry name" value="NAD(P)-binding Rossmann-fold domains"/>
    <property type="match status" value="1"/>
</dbReference>
<proteinExistence type="predicted"/>
<dbReference type="EMBL" id="CABFMQ020000153">
    <property type="protein sequence ID" value="VTZ52552.1"/>
    <property type="molecule type" value="Genomic_DNA"/>
</dbReference>
<dbReference type="InterPro" id="IPR029154">
    <property type="entry name" value="HIBADH-like_NADP-bd"/>
</dbReference>
<dbReference type="AlphaFoldDB" id="A0A4U8Z3V7"/>
<dbReference type="PANTHER" id="PTHR43580">
    <property type="entry name" value="OXIDOREDUCTASE GLYR1-RELATED"/>
    <property type="match status" value="1"/>
</dbReference>
<sequence length="295" mass="30923">MKIAFLGLGGMGSAMVRNLVKDGHTVVAWNRSYEPTKAINALGVAIERTPAEAAKEGDIAITMLADDAAVEAVTLGKDGIIEGLKEGAAHISMSTISVALSERLAKAHAERGQNYAAAPVFGRPEAAEAGKLFIAAGGDAELIDKIRPALEAMGQRVFVMGDQPAQANLVKLTGNFLITCVIESLAEAFALTAKGGVDTAKVFELLTETLFAAPVYKTYGALILDGKFSPPGFKMPLGLKDNRLLLQAAEKLEAPLPFASIVRDRFLAAIANGDGGLDWSAIAKRAAEDAGFEVK</sequence>
<dbReference type="GO" id="GO:0050661">
    <property type="term" value="F:NADP binding"/>
    <property type="evidence" value="ECO:0007669"/>
    <property type="project" value="InterPro"/>
</dbReference>
<dbReference type="InterPro" id="IPR008927">
    <property type="entry name" value="6-PGluconate_DH-like_C_sf"/>
</dbReference>
<dbReference type="Proteomes" id="UP000294360">
    <property type="component" value="Chromosome"/>
</dbReference>
<dbReference type="Proteomes" id="UP000485880">
    <property type="component" value="Unassembled WGS sequence"/>
</dbReference>
<dbReference type="Pfam" id="PF14833">
    <property type="entry name" value="NAD_binding_11"/>
    <property type="match status" value="1"/>
</dbReference>
<dbReference type="InterPro" id="IPR002204">
    <property type="entry name" value="3-OH-isobutyrate_DH-rel_CS"/>
</dbReference>
<dbReference type="RefSeq" id="WP_134490495.1">
    <property type="nucleotide sequence ID" value="NZ_CABFMQ020000153.1"/>
</dbReference>
<gene>
    <name evidence="6" type="primary">yfjR</name>
    <name evidence="7" type="ORF">MPC4_90027</name>
    <name evidence="6" type="ORF">MTUNDRAET4_3053</name>
</gene>
<evidence type="ECO:0000256" key="3">
    <source>
        <dbReference type="PIRSR" id="PIRSR000103-1"/>
    </source>
</evidence>
<dbReference type="Gene3D" id="3.40.50.720">
    <property type="entry name" value="NAD(P)-binding Rossmann-like Domain"/>
    <property type="match status" value="1"/>
</dbReference>
<dbReference type="EC" id="1.1.-.-" evidence="6"/>
<dbReference type="InterPro" id="IPR036291">
    <property type="entry name" value="NAD(P)-bd_dom_sf"/>
</dbReference>
<accession>A0A4U8Z3V7</accession>
<keyword evidence="9" id="KW-1185">Reference proteome</keyword>
<name>A0A4U8Z3V7_METTU</name>
<dbReference type="KEGG" id="mtun:MTUNDRAET4_3053"/>
<reference evidence="6 8" key="1">
    <citation type="submission" date="2019-03" db="EMBL/GenBank/DDBJ databases">
        <authorList>
            <person name="Kox A.R. M."/>
        </authorList>
    </citation>
    <scope>NUCLEOTIDE SEQUENCE [LARGE SCALE GENOMIC DNA]</scope>
    <source>
        <strain evidence="6">MTUNDRAET4 annotated genome</strain>
    </source>
</reference>
<evidence type="ECO:0000256" key="1">
    <source>
        <dbReference type="ARBA" id="ARBA00023002"/>
    </source>
</evidence>
<dbReference type="EMBL" id="LR536450">
    <property type="protein sequence ID" value="VFU09940.1"/>
    <property type="molecule type" value="Genomic_DNA"/>
</dbReference>
<evidence type="ECO:0000313" key="7">
    <source>
        <dbReference type="EMBL" id="VTZ52552.1"/>
    </source>
</evidence>
<evidence type="ECO:0000259" key="4">
    <source>
        <dbReference type="Pfam" id="PF03446"/>
    </source>
</evidence>
<evidence type="ECO:0000259" key="5">
    <source>
        <dbReference type="Pfam" id="PF14833"/>
    </source>
</evidence>
<dbReference type="InterPro" id="IPR006115">
    <property type="entry name" value="6PGDH_NADP-bd"/>
</dbReference>
<dbReference type="PANTHER" id="PTHR43580:SF2">
    <property type="entry name" value="CYTOKINE-LIKE NUCLEAR FACTOR N-PAC"/>
    <property type="match status" value="1"/>
</dbReference>
<dbReference type="PROSITE" id="PS00895">
    <property type="entry name" value="3_HYDROXYISOBUT_DH"/>
    <property type="match status" value="1"/>
</dbReference>
<dbReference type="OrthoDB" id="9812907at2"/>
<dbReference type="GO" id="GO:0016054">
    <property type="term" value="P:organic acid catabolic process"/>
    <property type="evidence" value="ECO:0007669"/>
    <property type="project" value="UniProtKB-ARBA"/>
</dbReference>
<protein>
    <submittedName>
        <fullName evidence="6">Uncharacterized oxidoreductase YfjR</fullName>
        <ecNumber evidence="6">1.1.-.-</ecNumber>
    </submittedName>
</protein>
<dbReference type="GO" id="GO:0016491">
    <property type="term" value="F:oxidoreductase activity"/>
    <property type="evidence" value="ECO:0007669"/>
    <property type="project" value="UniProtKB-KW"/>
</dbReference>
<dbReference type="InterPro" id="IPR013328">
    <property type="entry name" value="6PGD_dom2"/>
</dbReference>
<dbReference type="SUPFAM" id="SSF48179">
    <property type="entry name" value="6-phosphogluconate dehydrogenase C-terminal domain-like"/>
    <property type="match status" value="1"/>
</dbReference>
<feature type="domain" description="3-hydroxyisobutyrate dehydrogenase-like NAD-binding" evidence="5">
    <location>
        <begin position="166"/>
        <end position="284"/>
    </location>
</feature>